<dbReference type="OrthoDB" id="7304388at2"/>
<name>A0A2S2CMM1_9PROT</name>
<evidence type="ECO:0000256" key="1">
    <source>
        <dbReference type="SAM" id="MobiDB-lite"/>
    </source>
</evidence>
<feature type="compositionally biased region" description="Basic and acidic residues" evidence="1">
    <location>
        <begin position="1"/>
        <end position="15"/>
    </location>
</feature>
<feature type="region of interest" description="Disordered" evidence="1">
    <location>
        <begin position="81"/>
        <end position="101"/>
    </location>
</feature>
<organism evidence="2 3">
    <name type="scientific">Azospirillum thermophilum</name>
    <dbReference type="NCBI Taxonomy" id="2202148"/>
    <lineage>
        <taxon>Bacteria</taxon>
        <taxon>Pseudomonadati</taxon>
        <taxon>Pseudomonadota</taxon>
        <taxon>Alphaproteobacteria</taxon>
        <taxon>Rhodospirillales</taxon>
        <taxon>Azospirillaceae</taxon>
        <taxon>Azospirillum</taxon>
    </lineage>
</organism>
<accession>A0A2S2CMM1</accession>
<dbReference type="Proteomes" id="UP000245629">
    <property type="component" value="Chromosome 1"/>
</dbReference>
<keyword evidence="3" id="KW-1185">Reference proteome</keyword>
<feature type="compositionally biased region" description="Basic and acidic residues" evidence="1">
    <location>
        <begin position="31"/>
        <end position="44"/>
    </location>
</feature>
<gene>
    <name evidence="2" type="ORF">DEW08_05090</name>
</gene>
<dbReference type="RefSeq" id="WP_109324980.1">
    <property type="nucleotide sequence ID" value="NZ_CP029352.1"/>
</dbReference>
<evidence type="ECO:0000313" key="3">
    <source>
        <dbReference type="Proteomes" id="UP000245629"/>
    </source>
</evidence>
<dbReference type="EMBL" id="CP029352">
    <property type="protein sequence ID" value="AWK85620.1"/>
    <property type="molecule type" value="Genomic_DNA"/>
</dbReference>
<dbReference type="KEGG" id="azz:DEW08_05090"/>
<proteinExistence type="predicted"/>
<dbReference type="AlphaFoldDB" id="A0A2S2CMM1"/>
<sequence length="187" mass="21135">MADSIVRRPEMRPEFQVRTAAGVERTGNATDNRKQRNPRQDRRNQQPPNPARRRVYDLLFDEVDRIDDLQPQQRARIKDNLRAQLTARKPPDEATAPPPAEQDEGALADALLRNPQSVPVDHDHIVGLAAPTHGELPPDLAAENAQLAQQLRDCLSRHTERARRVAVYLHLLLSIDGAFRPHTILDV</sequence>
<feature type="region of interest" description="Disordered" evidence="1">
    <location>
        <begin position="1"/>
        <end position="54"/>
    </location>
</feature>
<reference evidence="3" key="1">
    <citation type="submission" date="2018-05" db="EMBL/GenBank/DDBJ databases">
        <title>Azospirillum thermophila sp. nov., a novel isolated from hot spring.</title>
        <authorList>
            <person name="Zhao Z."/>
        </authorList>
    </citation>
    <scope>NUCLEOTIDE SEQUENCE [LARGE SCALE GENOMIC DNA]</scope>
    <source>
        <strain evidence="3">CFH 70021</strain>
    </source>
</reference>
<evidence type="ECO:0000313" key="2">
    <source>
        <dbReference type="EMBL" id="AWK85620.1"/>
    </source>
</evidence>
<protein>
    <submittedName>
        <fullName evidence="2">Uncharacterized protein</fullName>
    </submittedName>
</protein>